<sequence length="105" mass="12059">MGKRKKEEEEGLVGEERRWWGKQRKRKRKGGREARKEIQDGGFSLLLRNPSRPLRILGKRSDVECEHSSNLLEGCINTTLRALKFEGCSYFLQHSSTVSQLGVSI</sequence>
<comment type="caution">
    <text evidence="1">The sequence shown here is derived from an EMBL/GenBank/DDBJ whole genome shotgun (WGS) entry which is preliminary data.</text>
</comment>
<reference evidence="1 2" key="1">
    <citation type="submission" date="2024-01" db="EMBL/GenBank/DDBJ databases">
        <title>The genomes of 5 underutilized Papilionoideae crops provide insights into root nodulation and disease resistanc.</title>
        <authorList>
            <person name="Jiang F."/>
        </authorList>
    </citation>
    <scope>NUCLEOTIDE SEQUENCE [LARGE SCALE GENOMIC DNA]</scope>
    <source>
        <strain evidence="1">LVBAO_FW01</strain>
        <tissue evidence="1">Leaves</tissue>
    </source>
</reference>
<dbReference type="Proteomes" id="UP001367508">
    <property type="component" value="Unassembled WGS sequence"/>
</dbReference>
<dbReference type="EMBL" id="JAYMYQ010000011">
    <property type="protein sequence ID" value="KAK7304847.1"/>
    <property type="molecule type" value="Genomic_DNA"/>
</dbReference>
<keyword evidence="2" id="KW-1185">Reference proteome</keyword>
<evidence type="ECO:0000313" key="2">
    <source>
        <dbReference type="Proteomes" id="UP001367508"/>
    </source>
</evidence>
<gene>
    <name evidence="1" type="ORF">VNO77_42738</name>
</gene>
<evidence type="ECO:0000313" key="1">
    <source>
        <dbReference type="EMBL" id="KAK7304847.1"/>
    </source>
</evidence>
<accession>A0AAN9PPB4</accession>
<organism evidence="1 2">
    <name type="scientific">Canavalia gladiata</name>
    <name type="common">Sword bean</name>
    <name type="synonym">Dolichos gladiatus</name>
    <dbReference type="NCBI Taxonomy" id="3824"/>
    <lineage>
        <taxon>Eukaryota</taxon>
        <taxon>Viridiplantae</taxon>
        <taxon>Streptophyta</taxon>
        <taxon>Embryophyta</taxon>
        <taxon>Tracheophyta</taxon>
        <taxon>Spermatophyta</taxon>
        <taxon>Magnoliopsida</taxon>
        <taxon>eudicotyledons</taxon>
        <taxon>Gunneridae</taxon>
        <taxon>Pentapetalae</taxon>
        <taxon>rosids</taxon>
        <taxon>fabids</taxon>
        <taxon>Fabales</taxon>
        <taxon>Fabaceae</taxon>
        <taxon>Papilionoideae</taxon>
        <taxon>50 kb inversion clade</taxon>
        <taxon>NPAAA clade</taxon>
        <taxon>indigoferoid/millettioid clade</taxon>
        <taxon>Phaseoleae</taxon>
        <taxon>Canavalia</taxon>
    </lineage>
</organism>
<proteinExistence type="predicted"/>
<protein>
    <submittedName>
        <fullName evidence="1">Uncharacterized protein</fullName>
    </submittedName>
</protein>
<name>A0AAN9PPB4_CANGL</name>
<dbReference type="AlphaFoldDB" id="A0AAN9PPB4"/>